<protein>
    <submittedName>
        <fullName evidence="3">PP2C-type protein phosphatase</fullName>
    </submittedName>
</protein>
<evidence type="ECO:0000313" key="3">
    <source>
        <dbReference type="EMBL" id="CDM97671.1"/>
    </source>
</evidence>
<dbReference type="Proteomes" id="UP000032946">
    <property type="component" value="Chromosome"/>
</dbReference>
<feature type="domain" description="PPM-type phosphatase" evidence="2">
    <location>
        <begin position="4"/>
        <end position="101"/>
    </location>
</feature>
<dbReference type="Pfam" id="PF07228">
    <property type="entry name" value="SpoIIE"/>
    <property type="match status" value="1"/>
</dbReference>
<evidence type="ECO:0000259" key="2">
    <source>
        <dbReference type="Pfam" id="PF07228"/>
    </source>
</evidence>
<dbReference type="InterPro" id="IPR036457">
    <property type="entry name" value="PPM-type-like_dom_sf"/>
</dbReference>
<dbReference type="PANTHER" id="PTHR43156:SF2">
    <property type="entry name" value="STAGE II SPORULATION PROTEIN E"/>
    <property type="match status" value="1"/>
</dbReference>
<dbReference type="Gene3D" id="3.60.40.10">
    <property type="entry name" value="PPM-type phosphatase domain"/>
    <property type="match status" value="1"/>
</dbReference>
<sequence length="103" mass="11697">MQRIETIDLGFPIGLVDDISEFISHYTTYLNAGDVVVLYTDGITEAENADQLHYGVVRLCEVVAENRHLTAAEIRQSIINDVMEYIGDHQVHDDMTMLVCKQR</sequence>
<reference evidence="3 4" key="1">
    <citation type="submission" date="2014-02" db="EMBL/GenBank/DDBJ databases">
        <authorList>
            <person name="Genoscope - CEA"/>
        </authorList>
    </citation>
    <scope>NUCLEOTIDE SEQUENCE [LARGE SCALE GENOMIC DNA]</scope>
    <source>
        <strain evidence="3 4">PCC 8005</strain>
    </source>
</reference>
<proteinExistence type="predicted"/>
<dbReference type="InterPro" id="IPR001932">
    <property type="entry name" value="PPM-type_phosphatase-like_dom"/>
</dbReference>
<evidence type="ECO:0000256" key="1">
    <source>
        <dbReference type="ARBA" id="ARBA00022801"/>
    </source>
</evidence>
<keyword evidence="1" id="KW-0378">Hydrolase</keyword>
<dbReference type="AlphaFoldDB" id="A0A9P1KJV9"/>
<keyword evidence="4" id="KW-1185">Reference proteome</keyword>
<dbReference type="InterPro" id="IPR052016">
    <property type="entry name" value="Bact_Sigma-Reg"/>
</dbReference>
<dbReference type="GO" id="GO:0016791">
    <property type="term" value="F:phosphatase activity"/>
    <property type="evidence" value="ECO:0007669"/>
    <property type="project" value="TreeGrafter"/>
</dbReference>
<evidence type="ECO:0000313" key="4">
    <source>
        <dbReference type="Proteomes" id="UP000032946"/>
    </source>
</evidence>
<name>A0A9P1KJV9_9CYAN</name>
<dbReference type="EMBL" id="FO818640">
    <property type="protein sequence ID" value="CDM97671.1"/>
    <property type="molecule type" value="Genomic_DNA"/>
</dbReference>
<dbReference type="SUPFAM" id="SSF81606">
    <property type="entry name" value="PP2C-like"/>
    <property type="match status" value="1"/>
</dbReference>
<organism evidence="3 4">
    <name type="scientific">Limnospira indica PCC 8005</name>
    <dbReference type="NCBI Taxonomy" id="376219"/>
    <lineage>
        <taxon>Bacteria</taxon>
        <taxon>Bacillati</taxon>
        <taxon>Cyanobacteriota</taxon>
        <taxon>Cyanophyceae</taxon>
        <taxon>Oscillatoriophycideae</taxon>
        <taxon>Oscillatoriales</taxon>
        <taxon>Sirenicapillariaceae</taxon>
        <taxon>Limnospira</taxon>
    </lineage>
</organism>
<dbReference type="PANTHER" id="PTHR43156">
    <property type="entry name" value="STAGE II SPORULATION PROTEIN E-RELATED"/>
    <property type="match status" value="1"/>
</dbReference>
<gene>
    <name evidence="3" type="ORF">ARTHRO_60272</name>
</gene>
<accession>A0A9P1KJV9</accession>